<evidence type="ECO:0000313" key="2">
    <source>
        <dbReference type="EMBL" id="KAF7373191.1"/>
    </source>
</evidence>
<feature type="region of interest" description="Disordered" evidence="1">
    <location>
        <begin position="219"/>
        <end position="247"/>
    </location>
</feature>
<keyword evidence="3" id="KW-1185">Reference proteome</keyword>
<feature type="region of interest" description="Disordered" evidence="1">
    <location>
        <begin position="303"/>
        <end position="335"/>
    </location>
</feature>
<sequence>MRRGLLLSRARYIWLHKSHRAWHACVALAHEHDSPVHPHIEASRLPRDLEHADTPSPVIKHTARRARRNSRCVAHRTHPDRILQHTSCPGAHLARQSTPHALRATPCLPTLRFSRTATKNLPSAQYALPRGFGETEAETRVPGRAVHERRAQMDRPCVAHTSSRLQFARSAPIARELDVAASDPLLGFHASTAMPPKEDAGAPSCACTYYPAYISAVRSSPAPRSRRPPCTATSLRTFTAPRASSDTNRSITPDLLTEVCLYIRYRDLVSPRRFHLLPFAPYPSIRPVPVPASRSEHTLAMTATAYGIRSSRQRRRRRSRSRGADTHDRLGTPYAPKPCRRFRGTDCAPRVRAPASCICSRVAPRTPLHDGVVDEVERPEFSTSASFAACGRGVRRPARGDSCAPVLAGSTCVDGTVHRAAAACVLFSRVTPGMHSASRGRTARAGIASPLWCESRRCYVA</sequence>
<protein>
    <submittedName>
        <fullName evidence="2">Uncharacterized protein</fullName>
    </submittedName>
</protein>
<dbReference type="Proteomes" id="UP000623467">
    <property type="component" value="Unassembled WGS sequence"/>
</dbReference>
<organism evidence="2 3">
    <name type="scientific">Mycena sanguinolenta</name>
    <dbReference type="NCBI Taxonomy" id="230812"/>
    <lineage>
        <taxon>Eukaryota</taxon>
        <taxon>Fungi</taxon>
        <taxon>Dikarya</taxon>
        <taxon>Basidiomycota</taxon>
        <taxon>Agaricomycotina</taxon>
        <taxon>Agaricomycetes</taxon>
        <taxon>Agaricomycetidae</taxon>
        <taxon>Agaricales</taxon>
        <taxon>Marasmiineae</taxon>
        <taxon>Mycenaceae</taxon>
        <taxon>Mycena</taxon>
    </lineage>
</organism>
<accession>A0A8H6ZBD0</accession>
<gene>
    <name evidence="2" type="ORF">MSAN_00527700</name>
</gene>
<dbReference type="EMBL" id="JACAZH010000003">
    <property type="protein sequence ID" value="KAF7373191.1"/>
    <property type="molecule type" value="Genomic_DNA"/>
</dbReference>
<feature type="compositionally biased region" description="Polar residues" evidence="1">
    <location>
        <begin position="231"/>
        <end position="247"/>
    </location>
</feature>
<proteinExistence type="predicted"/>
<name>A0A8H6ZBD0_9AGAR</name>
<evidence type="ECO:0000313" key="3">
    <source>
        <dbReference type="Proteomes" id="UP000623467"/>
    </source>
</evidence>
<comment type="caution">
    <text evidence="2">The sequence shown here is derived from an EMBL/GenBank/DDBJ whole genome shotgun (WGS) entry which is preliminary data.</text>
</comment>
<feature type="compositionally biased region" description="Basic residues" evidence="1">
    <location>
        <begin position="311"/>
        <end position="321"/>
    </location>
</feature>
<reference evidence="2" key="1">
    <citation type="submission" date="2020-05" db="EMBL/GenBank/DDBJ databases">
        <title>Mycena genomes resolve the evolution of fungal bioluminescence.</title>
        <authorList>
            <person name="Tsai I.J."/>
        </authorList>
    </citation>
    <scope>NUCLEOTIDE SEQUENCE</scope>
    <source>
        <strain evidence="2">160909Yilan</strain>
    </source>
</reference>
<evidence type="ECO:0000256" key="1">
    <source>
        <dbReference type="SAM" id="MobiDB-lite"/>
    </source>
</evidence>
<dbReference type="AlphaFoldDB" id="A0A8H6ZBD0"/>